<dbReference type="Proteomes" id="UP001158576">
    <property type="component" value="Chromosome PAR"/>
</dbReference>
<accession>A0ABN7RK18</accession>
<evidence type="ECO:0000313" key="1">
    <source>
        <dbReference type="EMBL" id="CAG5076443.1"/>
    </source>
</evidence>
<dbReference type="EMBL" id="OU015568">
    <property type="protein sequence ID" value="CAG5076443.1"/>
    <property type="molecule type" value="Genomic_DNA"/>
</dbReference>
<sequence>MKYPLTVEYTRVYSGELSTPYHMVQPGTSEKFAGETEWHSRLRGVSSQVRWQMKGYQIKFGIYSPYSQMWSSNGIRVTICAPGETGCNVGEWIRGWRPTDTRRMAK</sequence>
<evidence type="ECO:0000313" key="2">
    <source>
        <dbReference type="Proteomes" id="UP001158576"/>
    </source>
</evidence>
<proteinExistence type="predicted"/>
<gene>
    <name evidence="1" type="ORF">OKIOD_LOCUS20</name>
</gene>
<organism evidence="1 2">
    <name type="scientific">Oikopleura dioica</name>
    <name type="common">Tunicate</name>
    <dbReference type="NCBI Taxonomy" id="34765"/>
    <lineage>
        <taxon>Eukaryota</taxon>
        <taxon>Metazoa</taxon>
        <taxon>Chordata</taxon>
        <taxon>Tunicata</taxon>
        <taxon>Appendicularia</taxon>
        <taxon>Copelata</taxon>
        <taxon>Oikopleuridae</taxon>
        <taxon>Oikopleura</taxon>
    </lineage>
</organism>
<protein>
    <submittedName>
        <fullName evidence="1">Oidioi.mRNA.OKI2018_I69.PAR.g8462.t1.cds</fullName>
    </submittedName>
</protein>
<keyword evidence="2" id="KW-1185">Reference proteome</keyword>
<reference evidence="1 2" key="1">
    <citation type="submission" date="2021-04" db="EMBL/GenBank/DDBJ databases">
        <authorList>
            <person name="Bliznina A."/>
        </authorList>
    </citation>
    <scope>NUCLEOTIDE SEQUENCE [LARGE SCALE GENOMIC DNA]</scope>
</reference>
<name>A0ABN7RK18_OIKDI</name>